<proteinExistence type="predicted"/>
<dbReference type="GO" id="GO:0003743">
    <property type="term" value="F:translation initiation factor activity"/>
    <property type="evidence" value="ECO:0007669"/>
    <property type="project" value="InterPro"/>
</dbReference>
<feature type="compositionally biased region" description="Low complexity" evidence="2">
    <location>
        <begin position="316"/>
        <end position="341"/>
    </location>
</feature>
<evidence type="ECO:0000256" key="1">
    <source>
        <dbReference type="SAM" id="Coils"/>
    </source>
</evidence>
<dbReference type="PANTHER" id="PTHR32091">
    <property type="entry name" value="EUKARYOTIC TRANSLATION INITIATION FACTOR 4B"/>
    <property type="match status" value="1"/>
</dbReference>
<feature type="region of interest" description="Disordered" evidence="2">
    <location>
        <begin position="461"/>
        <end position="514"/>
    </location>
</feature>
<name>A0A2I0B2P6_9ASPA</name>
<organism evidence="3 4">
    <name type="scientific">Apostasia shenzhenica</name>
    <dbReference type="NCBI Taxonomy" id="1088818"/>
    <lineage>
        <taxon>Eukaryota</taxon>
        <taxon>Viridiplantae</taxon>
        <taxon>Streptophyta</taxon>
        <taxon>Embryophyta</taxon>
        <taxon>Tracheophyta</taxon>
        <taxon>Spermatophyta</taxon>
        <taxon>Magnoliopsida</taxon>
        <taxon>Liliopsida</taxon>
        <taxon>Asparagales</taxon>
        <taxon>Orchidaceae</taxon>
        <taxon>Apostasioideae</taxon>
        <taxon>Apostasia</taxon>
    </lineage>
</organism>
<dbReference type="OrthoDB" id="2021148at2759"/>
<evidence type="ECO:0000313" key="4">
    <source>
        <dbReference type="Proteomes" id="UP000236161"/>
    </source>
</evidence>
<feature type="compositionally biased region" description="Basic and acidic residues" evidence="2">
    <location>
        <begin position="161"/>
        <end position="171"/>
    </location>
</feature>
<gene>
    <name evidence="3" type="ORF">AXF42_Ash018295</name>
</gene>
<accession>A0A2I0B2P6</accession>
<keyword evidence="1" id="KW-0175">Coiled coil</keyword>
<feature type="coiled-coil region" evidence="1">
    <location>
        <begin position="415"/>
        <end position="453"/>
    </location>
</feature>
<feature type="compositionally biased region" description="Basic and acidic residues" evidence="2">
    <location>
        <begin position="480"/>
        <end position="491"/>
    </location>
</feature>
<dbReference type="EMBL" id="KZ451921">
    <property type="protein sequence ID" value="PKA62070.1"/>
    <property type="molecule type" value="Genomic_DNA"/>
</dbReference>
<dbReference type="InterPro" id="IPR010433">
    <property type="entry name" value="EIF-4B_pln"/>
</dbReference>
<feature type="compositionally biased region" description="Basic and acidic residues" evidence="2">
    <location>
        <begin position="239"/>
        <end position="271"/>
    </location>
</feature>
<dbReference type="PANTHER" id="PTHR32091:SF20">
    <property type="entry name" value="EUKARYOTIC TRANSLATION INITIATION FACTOR 4B1"/>
    <property type="match status" value="1"/>
</dbReference>
<evidence type="ECO:0008006" key="5">
    <source>
        <dbReference type="Google" id="ProtNLM"/>
    </source>
</evidence>
<dbReference type="Proteomes" id="UP000236161">
    <property type="component" value="Unassembled WGS sequence"/>
</dbReference>
<dbReference type="Pfam" id="PF06273">
    <property type="entry name" value="eIF-4B"/>
    <property type="match status" value="1"/>
</dbReference>
<feature type="region of interest" description="Disordered" evidence="2">
    <location>
        <begin position="23"/>
        <end position="361"/>
    </location>
</feature>
<feature type="compositionally biased region" description="Basic and acidic residues" evidence="2">
    <location>
        <begin position="106"/>
        <end position="118"/>
    </location>
</feature>
<sequence length="531" mass="58823">MSKPWGGVGAWALDAELAEEEERERAAAFAADSSAGGSTLLAGEPAQSFPSLKEAKNKPKKKKGVSLTLSEFSTGTYVGHGGARREPVFEAKGLTPDEMLRLPTGPRERTAEELEHSRLGGGFRSYGYGHGGGSGGAPPRRRPDFGMDDEQRRGPPSLRASDLDLPSRADEVDNWAASKKSFAPTLDSGRRDRYGSLATGTSTKADEVDNWASGKKMLAPPSRNSGFGSGFRDSLGSRPDSDRWAREGGIRSINGERERPRLVLDPPKRDLGSQPDPARNRPSPFGAARPREEVLAEKGVDWRKVETEIDIKKTGRPTSSQSSRPSSAQSSRPGSSGSQISGEVGVPKPLPKVNPFGDAKPREILLEEKGLDWKKIDLELEHRGVERPDTDEEKILKKEIDYLKKELEKTTQVNLNEDSEQFSTLQEQLRQREKELEQLIHELDDKVRFVQRSSNDVKFGSAAGRIPFATDRPPSQSGSDDSRHRDFERPRSRGMGDSWSRPLDERRGFQLNRDSSFLTSRSMDRYIKQYP</sequence>
<dbReference type="AlphaFoldDB" id="A0A2I0B2P6"/>
<feature type="compositionally biased region" description="Polar residues" evidence="2">
    <location>
        <begin position="67"/>
        <end position="76"/>
    </location>
</feature>
<keyword evidence="4" id="KW-1185">Reference proteome</keyword>
<evidence type="ECO:0000313" key="3">
    <source>
        <dbReference type="EMBL" id="PKA62070.1"/>
    </source>
</evidence>
<dbReference type="STRING" id="1088818.A0A2I0B2P6"/>
<evidence type="ECO:0000256" key="2">
    <source>
        <dbReference type="SAM" id="MobiDB-lite"/>
    </source>
</evidence>
<protein>
    <recommendedName>
        <fullName evidence="5">Eukaryotic translation initiation factor 4B1</fullName>
    </recommendedName>
</protein>
<reference evidence="3 4" key="1">
    <citation type="journal article" date="2017" name="Nature">
        <title>The Apostasia genome and the evolution of orchids.</title>
        <authorList>
            <person name="Zhang G.Q."/>
            <person name="Liu K.W."/>
            <person name="Li Z."/>
            <person name="Lohaus R."/>
            <person name="Hsiao Y.Y."/>
            <person name="Niu S.C."/>
            <person name="Wang J.Y."/>
            <person name="Lin Y.C."/>
            <person name="Xu Q."/>
            <person name="Chen L.J."/>
            <person name="Yoshida K."/>
            <person name="Fujiwara S."/>
            <person name="Wang Z.W."/>
            <person name="Zhang Y.Q."/>
            <person name="Mitsuda N."/>
            <person name="Wang M."/>
            <person name="Liu G.H."/>
            <person name="Pecoraro L."/>
            <person name="Huang H.X."/>
            <person name="Xiao X.J."/>
            <person name="Lin M."/>
            <person name="Wu X.Y."/>
            <person name="Wu W.L."/>
            <person name="Chen Y.Y."/>
            <person name="Chang S.B."/>
            <person name="Sakamoto S."/>
            <person name="Ohme-Takagi M."/>
            <person name="Yagi M."/>
            <person name="Zeng S.J."/>
            <person name="Shen C.Y."/>
            <person name="Yeh C.M."/>
            <person name="Luo Y.B."/>
            <person name="Tsai W.C."/>
            <person name="Van de Peer Y."/>
            <person name="Liu Z.J."/>
        </authorList>
    </citation>
    <scope>NUCLEOTIDE SEQUENCE [LARGE SCALE GENOMIC DNA]</scope>
    <source>
        <strain evidence="4">cv. Shenzhen</strain>
        <tissue evidence="3">Stem</tissue>
    </source>
</reference>
<feature type="compositionally biased region" description="Basic and acidic residues" evidence="2">
    <location>
        <begin position="141"/>
        <end position="153"/>
    </location>
</feature>
<feature type="compositionally biased region" description="Gly residues" evidence="2">
    <location>
        <begin position="119"/>
        <end position="136"/>
    </location>
</feature>
<dbReference type="GO" id="GO:0003729">
    <property type="term" value="F:mRNA binding"/>
    <property type="evidence" value="ECO:0007669"/>
    <property type="project" value="TreeGrafter"/>
</dbReference>
<feature type="compositionally biased region" description="Basic and acidic residues" evidence="2">
    <location>
        <begin position="289"/>
        <end position="313"/>
    </location>
</feature>